<dbReference type="AlphaFoldDB" id="A0A3A3YQG8"/>
<protein>
    <submittedName>
        <fullName evidence="1">Uncharacterized protein</fullName>
    </submittedName>
</protein>
<gene>
    <name evidence="1" type="ORF">D5H78_17725</name>
</gene>
<reference evidence="1 2" key="1">
    <citation type="submission" date="2018-09" db="EMBL/GenBank/DDBJ databases">
        <title>YIM 75000 draft genome.</title>
        <authorList>
            <person name="Tang S."/>
            <person name="Feng Y."/>
        </authorList>
    </citation>
    <scope>NUCLEOTIDE SEQUENCE [LARGE SCALE GENOMIC DNA]</scope>
    <source>
        <strain evidence="1 2">YIM 75000</strain>
    </source>
</reference>
<dbReference type="Proteomes" id="UP000265614">
    <property type="component" value="Unassembled WGS sequence"/>
</dbReference>
<dbReference type="EMBL" id="QZEZ01000011">
    <property type="protein sequence ID" value="RJK92945.1"/>
    <property type="molecule type" value="Genomic_DNA"/>
</dbReference>
<accession>A0A3A3YQG8</accession>
<organism evidence="1 2">
    <name type="scientific">Vallicoccus soli</name>
    <dbReference type="NCBI Taxonomy" id="2339232"/>
    <lineage>
        <taxon>Bacteria</taxon>
        <taxon>Bacillati</taxon>
        <taxon>Actinomycetota</taxon>
        <taxon>Actinomycetes</taxon>
        <taxon>Motilibacterales</taxon>
        <taxon>Vallicoccaceae</taxon>
        <taxon>Vallicoccus</taxon>
    </lineage>
</organism>
<keyword evidence="2" id="KW-1185">Reference proteome</keyword>
<name>A0A3A3YQG8_9ACTN</name>
<comment type="caution">
    <text evidence="1">The sequence shown here is derived from an EMBL/GenBank/DDBJ whole genome shotgun (WGS) entry which is preliminary data.</text>
</comment>
<evidence type="ECO:0000313" key="2">
    <source>
        <dbReference type="Proteomes" id="UP000265614"/>
    </source>
</evidence>
<proteinExistence type="predicted"/>
<evidence type="ECO:0000313" key="1">
    <source>
        <dbReference type="EMBL" id="RJK92945.1"/>
    </source>
</evidence>
<dbReference type="OrthoDB" id="4842880at2"/>
<sequence>MSAGRGAGATAPVGGVVRLSRAGLAWRGAVLLAGTLLVTYGTARGTDDLWPFAPMSQFAFGVDLDGEIRSTYVDALTTEGDVVRVPLSPRGVGVGRAEVEGQLPSIVADPSKLGALAVAQRRLHPDEPQYVRLWLRQEVTRLRGGRDAGRSDELLATWDVVPGGQG</sequence>
<dbReference type="RefSeq" id="WP_119951831.1">
    <property type="nucleotide sequence ID" value="NZ_QZEZ01000011.1"/>
</dbReference>